<keyword evidence="3" id="KW-1185">Reference proteome</keyword>
<evidence type="ECO:0000256" key="1">
    <source>
        <dbReference type="SAM" id="SignalP"/>
    </source>
</evidence>
<protein>
    <recommendedName>
        <fullName evidence="4">Lipoprotein</fullName>
    </recommendedName>
</protein>
<feature type="chain" id="PRO_5046936432" description="Lipoprotein" evidence="1">
    <location>
        <begin position="23"/>
        <end position="98"/>
    </location>
</feature>
<dbReference type="EMBL" id="JAFITA010000024">
    <property type="protein sequence ID" value="MBN4077501.1"/>
    <property type="molecule type" value="Genomic_DNA"/>
</dbReference>
<accession>A0ABS3AVZ1</accession>
<dbReference type="InterPro" id="IPR010438">
    <property type="entry name" value="Lambda_Bor"/>
</dbReference>
<name>A0ABS3AVZ1_9FIRM</name>
<dbReference type="Pfam" id="PF06291">
    <property type="entry name" value="Lambda_Bor"/>
    <property type="match status" value="1"/>
</dbReference>
<evidence type="ECO:0000313" key="3">
    <source>
        <dbReference type="Proteomes" id="UP000765003"/>
    </source>
</evidence>
<feature type="signal peptide" evidence="1">
    <location>
        <begin position="1"/>
        <end position="22"/>
    </location>
</feature>
<evidence type="ECO:0000313" key="2">
    <source>
        <dbReference type="EMBL" id="MBN4077501.1"/>
    </source>
</evidence>
<reference evidence="2" key="1">
    <citation type="submission" date="2021-02" db="EMBL/GenBank/DDBJ databases">
        <title>Activity-based single-cell genomes from oceanic crustal fluid captures similar information to metagenomic and metatranscriptomic surveys with orders of magnitude less sampling.</title>
        <authorList>
            <person name="D'Angelo T.S."/>
            <person name="Orcutt B.N."/>
        </authorList>
    </citation>
    <scope>NUCLEOTIDE SEQUENCE [LARGE SCALE GENOMIC DNA]</scope>
    <source>
        <strain evidence="2">AH-315-E05</strain>
    </source>
</reference>
<evidence type="ECO:0008006" key="4">
    <source>
        <dbReference type="Google" id="ProtNLM"/>
    </source>
</evidence>
<dbReference type="PROSITE" id="PS51257">
    <property type="entry name" value="PROKAR_LIPOPROTEIN"/>
    <property type="match status" value="1"/>
</dbReference>
<sequence length="98" mass="10695">MKKLSICVFSALALMMLSGCFTHYIKTGKGGNAVQSDDMELYFVAGLAGDVKTYVDDICESSKHTTVKVGRTFVDLLINLLSGLILSPQHVTVICEEY</sequence>
<gene>
    <name evidence="2" type="ORF">JYT19_01170</name>
</gene>
<dbReference type="Proteomes" id="UP000765003">
    <property type="component" value="Unassembled WGS sequence"/>
</dbReference>
<comment type="caution">
    <text evidence="2">The sequence shown here is derived from an EMBL/GenBank/DDBJ whole genome shotgun (WGS) entry which is preliminary data.</text>
</comment>
<proteinExistence type="predicted"/>
<organism evidence="2 3">
    <name type="scientific">Sulfobacillus acidophilus</name>
    <dbReference type="NCBI Taxonomy" id="53633"/>
    <lineage>
        <taxon>Bacteria</taxon>
        <taxon>Bacillati</taxon>
        <taxon>Bacillota</taxon>
        <taxon>Clostridia</taxon>
        <taxon>Eubacteriales</taxon>
        <taxon>Clostridiales Family XVII. Incertae Sedis</taxon>
        <taxon>Sulfobacillus</taxon>
    </lineage>
</organism>
<keyword evidence="1" id="KW-0732">Signal</keyword>